<evidence type="ECO:0000313" key="2">
    <source>
        <dbReference type="EMBL" id="MFB2936708.1"/>
    </source>
</evidence>
<feature type="transmembrane region" description="Helical" evidence="1">
    <location>
        <begin position="5"/>
        <end position="24"/>
    </location>
</feature>
<name>A0ABV4YDG8_9CYAN</name>
<reference evidence="2 3" key="1">
    <citation type="submission" date="2024-09" db="EMBL/GenBank/DDBJ databases">
        <title>Floridaenema gen nov. (Aerosakkonemataceae, Aerosakkonematales ord. nov., Cyanobacteria) from benthic tropical and subtropical fresh waters, with the description of four new species.</title>
        <authorList>
            <person name="Moretto J.A."/>
            <person name="Berthold D.E."/>
            <person name="Lefler F.W."/>
            <person name="Huang I.-S."/>
            <person name="Laughinghouse H. IV."/>
        </authorList>
    </citation>
    <scope>NUCLEOTIDE SEQUENCE [LARGE SCALE GENOMIC DNA]</scope>
    <source>
        <strain evidence="2 3">BLCC-F154</strain>
    </source>
</reference>
<evidence type="ECO:0000313" key="3">
    <source>
        <dbReference type="Proteomes" id="UP001576776"/>
    </source>
</evidence>
<sequence length="111" mass="12330">MLTKLIGLILLIVGVYFVGQNIIFTTQVSRYWWSDLSAAGSVLAITSGIISLLFFRRFMGDLGWGLVVLGILLIFVSGKVVLLPTSLWYFFLSFVSLISGFKLISTGRLDF</sequence>
<organism evidence="2 3">
    <name type="scientific">Floridaenema fluviatile BLCC-F154</name>
    <dbReference type="NCBI Taxonomy" id="3153640"/>
    <lineage>
        <taxon>Bacteria</taxon>
        <taxon>Bacillati</taxon>
        <taxon>Cyanobacteriota</taxon>
        <taxon>Cyanophyceae</taxon>
        <taxon>Oscillatoriophycideae</taxon>
        <taxon>Aerosakkonematales</taxon>
        <taxon>Aerosakkonemataceae</taxon>
        <taxon>Floridanema</taxon>
        <taxon>Floridanema fluviatile</taxon>
    </lineage>
</organism>
<keyword evidence="1" id="KW-0812">Transmembrane</keyword>
<feature type="transmembrane region" description="Helical" evidence="1">
    <location>
        <begin position="36"/>
        <end position="55"/>
    </location>
</feature>
<dbReference type="RefSeq" id="WP_413258201.1">
    <property type="nucleotide sequence ID" value="NZ_JBHFNS010000059.1"/>
</dbReference>
<keyword evidence="1" id="KW-1133">Transmembrane helix</keyword>
<evidence type="ECO:0000256" key="1">
    <source>
        <dbReference type="SAM" id="Phobius"/>
    </source>
</evidence>
<dbReference type="Proteomes" id="UP001576776">
    <property type="component" value="Unassembled WGS sequence"/>
</dbReference>
<gene>
    <name evidence="2" type="ORF">ACE1B6_15760</name>
</gene>
<proteinExistence type="predicted"/>
<protein>
    <submittedName>
        <fullName evidence="2">Uncharacterized protein</fullName>
    </submittedName>
</protein>
<feature type="transmembrane region" description="Helical" evidence="1">
    <location>
        <begin position="87"/>
        <end position="105"/>
    </location>
</feature>
<dbReference type="EMBL" id="JBHFNS010000059">
    <property type="protein sequence ID" value="MFB2936708.1"/>
    <property type="molecule type" value="Genomic_DNA"/>
</dbReference>
<keyword evidence="1" id="KW-0472">Membrane</keyword>
<comment type="caution">
    <text evidence="2">The sequence shown here is derived from an EMBL/GenBank/DDBJ whole genome shotgun (WGS) entry which is preliminary data.</text>
</comment>
<keyword evidence="3" id="KW-1185">Reference proteome</keyword>
<feature type="transmembrane region" description="Helical" evidence="1">
    <location>
        <begin position="62"/>
        <end position="81"/>
    </location>
</feature>
<accession>A0ABV4YDG8</accession>